<name>A0A2W7QCQ4_9BACT</name>
<dbReference type="OrthoDB" id="5431540at2"/>
<accession>A0A2W7QCQ4</accession>
<comment type="caution">
    <text evidence="1">The sequence shown here is derived from an EMBL/GenBank/DDBJ whole genome shotgun (WGS) entry which is preliminary data.</text>
</comment>
<proteinExistence type="predicted"/>
<dbReference type="AlphaFoldDB" id="A0A2W7QCQ4"/>
<evidence type="ECO:0000313" key="2">
    <source>
        <dbReference type="Proteomes" id="UP000248882"/>
    </source>
</evidence>
<protein>
    <submittedName>
        <fullName evidence="1">Uncharacterized protein</fullName>
    </submittedName>
</protein>
<sequence length="319" mass="37579">MLKNQKLLGILICFVLLLISLSIEIFSRSSNPDRYKVWNEGSVLKAEDFLGEPPFYGGRQAEIFYRAKVITSPEIRVIVEMDKFQSYIKKNRISKKLIKHEAYHLKLAYALLADLNEKILQKNLSVDEANRLALRNWSLMPKYQKLYDNETNHSLNETQQNYWEYKIDSILYKSIDNQFFQETEKIKVYFPDEPKEFKVSIDNEYLNGYKLEKYDNKFWVVDMGFLSIDTVAIESYLVDLLFAEGQADIIVNGDLPHPKAIFESYSQDTLGNEIVLDKILVGKRSTYWLRNRYPIVKENEDIYKKMGDQFFNSFKVLDE</sequence>
<dbReference type="RefSeq" id="WP_111323491.1">
    <property type="nucleotide sequence ID" value="NZ_QKZT01000042.1"/>
</dbReference>
<gene>
    <name evidence="1" type="ORF">LV85_04409</name>
</gene>
<reference evidence="1 2" key="1">
    <citation type="submission" date="2018-06" db="EMBL/GenBank/DDBJ databases">
        <title>Genomic Encyclopedia of Archaeal and Bacterial Type Strains, Phase II (KMG-II): from individual species to whole genera.</title>
        <authorList>
            <person name="Goeker M."/>
        </authorList>
    </citation>
    <scope>NUCLEOTIDE SEQUENCE [LARGE SCALE GENOMIC DNA]</scope>
    <source>
        <strain evidence="1 2">DSM 19830</strain>
    </source>
</reference>
<organism evidence="1 2">
    <name type="scientific">Algoriphagus chordae</name>
    <dbReference type="NCBI Taxonomy" id="237019"/>
    <lineage>
        <taxon>Bacteria</taxon>
        <taxon>Pseudomonadati</taxon>
        <taxon>Bacteroidota</taxon>
        <taxon>Cytophagia</taxon>
        <taxon>Cytophagales</taxon>
        <taxon>Cyclobacteriaceae</taxon>
        <taxon>Algoriphagus</taxon>
    </lineage>
</organism>
<dbReference type="Proteomes" id="UP000248882">
    <property type="component" value="Unassembled WGS sequence"/>
</dbReference>
<evidence type="ECO:0000313" key="1">
    <source>
        <dbReference type="EMBL" id="PZX45981.1"/>
    </source>
</evidence>
<keyword evidence="2" id="KW-1185">Reference proteome</keyword>
<dbReference type="EMBL" id="QKZT01000042">
    <property type="protein sequence ID" value="PZX45981.1"/>
    <property type="molecule type" value="Genomic_DNA"/>
</dbReference>